<evidence type="ECO:0000256" key="9">
    <source>
        <dbReference type="ARBA" id="ARBA00023211"/>
    </source>
</evidence>
<feature type="domain" description="PPM-type phosphatase" evidence="13">
    <location>
        <begin position="91"/>
        <end position="361"/>
    </location>
</feature>
<evidence type="ECO:0000256" key="1">
    <source>
        <dbReference type="ARBA" id="ARBA00001936"/>
    </source>
</evidence>
<dbReference type="InterPro" id="IPR015655">
    <property type="entry name" value="PP2C"/>
</dbReference>
<sequence length="399" mass="44324">MVAEAEVVCQQSVPVLEVPFFGKGSNFEEINEIVAIPSPVSSPEFRQVGRGATESVSVDLSTSQLDVKSLDEFPDPCNIESTVLQFVPSIRSGSFADIGPRRYMEDEHIRIDDLSSQLGSLFKFPKPSAFYGVFDGHGGPEAAAYVRRHVLRLFFEDVNFPQSCEVDDDFLAGVENSVRKSFLLADLALADDCTVNSSSGTTALTALIFGRLLMVANTGDCRAVLCRKGEAIDMSEDHRPIYPSERRRVEELGGFIDDGYLNGVLSVSRALGDWDMKLPKGSSSPLIAEPEVRQVVLTEDDEFLIIGCDGIWDVMSSQHAVSLVRRGLRRHDDPEQCARDLVMEALRRNTFDNLTVIVICFSEPDYREQPSPRQRRLRCCSLSAEALCSLRSAMRIRDR</sequence>
<keyword evidence="15" id="KW-1185">Reference proteome</keyword>
<evidence type="ECO:0000256" key="2">
    <source>
        <dbReference type="ARBA" id="ARBA00001946"/>
    </source>
</evidence>
<evidence type="ECO:0000256" key="12">
    <source>
        <dbReference type="RuleBase" id="RU003465"/>
    </source>
</evidence>
<keyword evidence="7" id="KW-0460">Magnesium</keyword>
<dbReference type="SMR" id="A0A0D2U2I0"/>
<comment type="cofactor">
    <cofactor evidence="1">
        <name>Mn(2+)</name>
        <dbReference type="ChEBI" id="CHEBI:29035"/>
    </cofactor>
</comment>
<reference evidence="14 15" key="1">
    <citation type="journal article" date="2012" name="Nature">
        <title>Repeated polyploidization of Gossypium genomes and the evolution of spinnable cotton fibres.</title>
        <authorList>
            <person name="Paterson A.H."/>
            <person name="Wendel J.F."/>
            <person name="Gundlach H."/>
            <person name="Guo H."/>
            <person name="Jenkins J."/>
            <person name="Jin D."/>
            <person name="Llewellyn D."/>
            <person name="Showmaker K.C."/>
            <person name="Shu S."/>
            <person name="Udall J."/>
            <person name="Yoo M.J."/>
            <person name="Byers R."/>
            <person name="Chen W."/>
            <person name="Doron-Faigenboim A."/>
            <person name="Duke M.V."/>
            <person name="Gong L."/>
            <person name="Grimwood J."/>
            <person name="Grover C."/>
            <person name="Grupp K."/>
            <person name="Hu G."/>
            <person name="Lee T.H."/>
            <person name="Li J."/>
            <person name="Lin L."/>
            <person name="Liu T."/>
            <person name="Marler B.S."/>
            <person name="Page J.T."/>
            <person name="Roberts A.W."/>
            <person name="Romanel E."/>
            <person name="Sanders W.S."/>
            <person name="Szadkowski E."/>
            <person name="Tan X."/>
            <person name="Tang H."/>
            <person name="Xu C."/>
            <person name="Wang J."/>
            <person name="Wang Z."/>
            <person name="Zhang D."/>
            <person name="Zhang L."/>
            <person name="Ashrafi H."/>
            <person name="Bedon F."/>
            <person name="Bowers J.E."/>
            <person name="Brubaker C.L."/>
            <person name="Chee P.W."/>
            <person name="Das S."/>
            <person name="Gingle A.R."/>
            <person name="Haigler C.H."/>
            <person name="Harker D."/>
            <person name="Hoffmann L.V."/>
            <person name="Hovav R."/>
            <person name="Jones D.C."/>
            <person name="Lemke C."/>
            <person name="Mansoor S."/>
            <person name="ur Rahman M."/>
            <person name="Rainville L.N."/>
            <person name="Rambani A."/>
            <person name="Reddy U.K."/>
            <person name="Rong J.K."/>
            <person name="Saranga Y."/>
            <person name="Scheffler B.E."/>
            <person name="Scheffler J.A."/>
            <person name="Stelly D.M."/>
            <person name="Triplett B.A."/>
            <person name="Van Deynze A."/>
            <person name="Vaslin M.F."/>
            <person name="Waghmare V.N."/>
            <person name="Walford S.A."/>
            <person name="Wright R.J."/>
            <person name="Zaki E.A."/>
            <person name="Zhang T."/>
            <person name="Dennis E.S."/>
            <person name="Mayer K.F."/>
            <person name="Peterson D.G."/>
            <person name="Rokhsar D.S."/>
            <person name="Wang X."/>
            <person name="Schmutz J."/>
        </authorList>
    </citation>
    <scope>NUCLEOTIDE SEQUENCE [LARGE SCALE GENOMIC DNA]</scope>
</reference>
<organism evidence="14 15">
    <name type="scientific">Gossypium raimondii</name>
    <name type="common">Peruvian cotton</name>
    <name type="synonym">Gossypium klotzschianum subsp. raimondii</name>
    <dbReference type="NCBI Taxonomy" id="29730"/>
    <lineage>
        <taxon>Eukaryota</taxon>
        <taxon>Viridiplantae</taxon>
        <taxon>Streptophyta</taxon>
        <taxon>Embryophyta</taxon>
        <taxon>Tracheophyta</taxon>
        <taxon>Spermatophyta</taxon>
        <taxon>Magnoliopsida</taxon>
        <taxon>eudicotyledons</taxon>
        <taxon>Gunneridae</taxon>
        <taxon>Pentapetalae</taxon>
        <taxon>rosids</taxon>
        <taxon>malvids</taxon>
        <taxon>Malvales</taxon>
        <taxon>Malvaceae</taxon>
        <taxon>Malvoideae</taxon>
        <taxon>Gossypium</taxon>
    </lineage>
</organism>
<accession>A0A0D2U2I0</accession>
<dbReference type="FunFam" id="3.60.40.10:FF:000004">
    <property type="entry name" value="Probable protein phosphatase 2C 22"/>
    <property type="match status" value="1"/>
</dbReference>
<gene>
    <name evidence="14" type="ORF">B456_008G136500</name>
</gene>
<dbReference type="PROSITE" id="PS01032">
    <property type="entry name" value="PPM_1"/>
    <property type="match status" value="1"/>
</dbReference>
<dbReference type="Gene3D" id="3.60.40.10">
    <property type="entry name" value="PPM-type phosphatase domain"/>
    <property type="match status" value="1"/>
</dbReference>
<evidence type="ECO:0000256" key="5">
    <source>
        <dbReference type="ARBA" id="ARBA00022723"/>
    </source>
</evidence>
<protein>
    <recommendedName>
        <fullName evidence="4">protein-serine/threonine phosphatase</fullName>
        <ecNumber evidence="4">3.1.3.16</ecNumber>
    </recommendedName>
</protein>
<keyword evidence="5" id="KW-0479">Metal-binding</keyword>
<dbReference type="SUPFAM" id="SSF81606">
    <property type="entry name" value="PP2C-like"/>
    <property type="match status" value="1"/>
</dbReference>
<comment type="catalytic activity">
    <reaction evidence="10">
        <text>O-phospho-L-seryl-[protein] + H2O = L-seryl-[protein] + phosphate</text>
        <dbReference type="Rhea" id="RHEA:20629"/>
        <dbReference type="Rhea" id="RHEA-COMP:9863"/>
        <dbReference type="Rhea" id="RHEA-COMP:11604"/>
        <dbReference type="ChEBI" id="CHEBI:15377"/>
        <dbReference type="ChEBI" id="CHEBI:29999"/>
        <dbReference type="ChEBI" id="CHEBI:43474"/>
        <dbReference type="ChEBI" id="CHEBI:83421"/>
        <dbReference type="EC" id="3.1.3.16"/>
    </reaction>
</comment>
<dbReference type="Gramene" id="KJB49710">
    <property type="protein sequence ID" value="KJB49710"/>
    <property type="gene ID" value="B456_008G136500"/>
</dbReference>
<keyword evidence="6 12" id="KW-0378">Hydrolase</keyword>
<dbReference type="CDD" id="cd00143">
    <property type="entry name" value="PP2Cc"/>
    <property type="match status" value="1"/>
</dbReference>
<dbReference type="EMBL" id="CM001747">
    <property type="protein sequence ID" value="KJB49710.1"/>
    <property type="molecule type" value="Genomic_DNA"/>
</dbReference>
<evidence type="ECO:0000313" key="14">
    <source>
        <dbReference type="EMBL" id="KJB49710.1"/>
    </source>
</evidence>
<evidence type="ECO:0000256" key="10">
    <source>
        <dbReference type="ARBA" id="ARBA00047761"/>
    </source>
</evidence>
<evidence type="ECO:0000259" key="13">
    <source>
        <dbReference type="PROSITE" id="PS51746"/>
    </source>
</evidence>
<dbReference type="InterPro" id="IPR036457">
    <property type="entry name" value="PPM-type-like_dom_sf"/>
</dbReference>
<proteinExistence type="inferred from homology"/>
<dbReference type="GO" id="GO:0005634">
    <property type="term" value="C:nucleus"/>
    <property type="evidence" value="ECO:0007669"/>
    <property type="project" value="UniProtKB-ARBA"/>
</dbReference>
<dbReference type="SMART" id="SM00332">
    <property type="entry name" value="PP2Cc"/>
    <property type="match status" value="1"/>
</dbReference>
<dbReference type="PANTHER" id="PTHR13832">
    <property type="entry name" value="PROTEIN PHOSPHATASE 2C"/>
    <property type="match status" value="1"/>
</dbReference>
<evidence type="ECO:0000256" key="3">
    <source>
        <dbReference type="ARBA" id="ARBA00006702"/>
    </source>
</evidence>
<dbReference type="STRING" id="29730.A0A0D2U2I0"/>
<dbReference type="InterPro" id="IPR000222">
    <property type="entry name" value="PP2C_BS"/>
</dbReference>
<name>A0A0D2U2I0_GOSRA</name>
<dbReference type="OrthoDB" id="10264738at2759"/>
<dbReference type="Proteomes" id="UP000032304">
    <property type="component" value="Chromosome 8"/>
</dbReference>
<dbReference type="eggNOG" id="KOG0698">
    <property type="taxonomic scope" value="Eukaryota"/>
</dbReference>
<evidence type="ECO:0000256" key="11">
    <source>
        <dbReference type="ARBA" id="ARBA00048336"/>
    </source>
</evidence>
<keyword evidence="8 12" id="KW-0904">Protein phosphatase</keyword>
<keyword evidence="9" id="KW-0464">Manganese</keyword>
<dbReference type="EC" id="3.1.3.16" evidence="4"/>
<dbReference type="KEGG" id="gra:105764025"/>
<evidence type="ECO:0000256" key="7">
    <source>
        <dbReference type="ARBA" id="ARBA00022842"/>
    </source>
</evidence>
<dbReference type="GO" id="GO:0046872">
    <property type="term" value="F:metal ion binding"/>
    <property type="evidence" value="ECO:0007669"/>
    <property type="project" value="UniProtKB-KW"/>
</dbReference>
<dbReference type="GO" id="GO:0005737">
    <property type="term" value="C:cytoplasm"/>
    <property type="evidence" value="ECO:0007669"/>
    <property type="project" value="UniProtKB-ARBA"/>
</dbReference>
<evidence type="ECO:0000256" key="6">
    <source>
        <dbReference type="ARBA" id="ARBA00022801"/>
    </source>
</evidence>
<dbReference type="InterPro" id="IPR001932">
    <property type="entry name" value="PPM-type_phosphatase-like_dom"/>
</dbReference>
<dbReference type="PANTHER" id="PTHR13832:SF165">
    <property type="entry name" value="PROTEIN PHOSPHATASE 2C 49-RELATED"/>
    <property type="match status" value="1"/>
</dbReference>
<comment type="catalytic activity">
    <reaction evidence="11">
        <text>O-phospho-L-threonyl-[protein] + H2O = L-threonyl-[protein] + phosphate</text>
        <dbReference type="Rhea" id="RHEA:47004"/>
        <dbReference type="Rhea" id="RHEA-COMP:11060"/>
        <dbReference type="Rhea" id="RHEA-COMP:11605"/>
        <dbReference type="ChEBI" id="CHEBI:15377"/>
        <dbReference type="ChEBI" id="CHEBI:30013"/>
        <dbReference type="ChEBI" id="CHEBI:43474"/>
        <dbReference type="ChEBI" id="CHEBI:61977"/>
        <dbReference type="EC" id="3.1.3.16"/>
    </reaction>
</comment>
<comment type="cofactor">
    <cofactor evidence="2">
        <name>Mg(2+)</name>
        <dbReference type="ChEBI" id="CHEBI:18420"/>
    </cofactor>
</comment>
<evidence type="ECO:0000256" key="4">
    <source>
        <dbReference type="ARBA" id="ARBA00013081"/>
    </source>
</evidence>
<comment type="similarity">
    <text evidence="3 12">Belongs to the PP2C family.</text>
</comment>
<evidence type="ECO:0000256" key="8">
    <source>
        <dbReference type="ARBA" id="ARBA00022912"/>
    </source>
</evidence>
<evidence type="ECO:0000313" key="15">
    <source>
        <dbReference type="Proteomes" id="UP000032304"/>
    </source>
</evidence>
<dbReference type="AlphaFoldDB" id="A0A0D2U2I0"/>
<dbReference type="GO" id="GO:0004722">
    <property type="term" value="F:protein serine/threonine phosphatase activity"/>
    <property type="evidence" value="ECO:0007669"/>
    <property type="project" value="UniProtKB-EC"/>
</dbReference>
<dbReference type="PROSITE" id="PS51746">
    <property type="entry name" value="PPM_2"/>
    <property type="match status" value="1"/>
</dbReference>
<dbReference type="SMART" id="SM00331">
    <property type="entry name" value="PP2C_SIG"/>
    <property type="match status" value="1"/>
</dbReference>
<dbReference type="Pfam" id="PF00481">
    <property type="entry name" value="PP2C"/>
    <property type="match status" value="1"/>
</dbReference>